<evidence type="ECO:0000313" key="2">
    <source>
        <dbReference type="Proteomes" id="UP000777438"/>
    </source>
</evidence>
<comment type="caution">
    <text evidence="1">The sequence shown here is derived from an EMBL/GenBank/DDBJ whole genome shotgun (WGS) entry which is preliminary data.</text>
</comment>
<dbReference type="Proteomes" id="UP000777438">
    <property type="component" value="Unassembled WGS sequence"/>
</dbReference>
<evidence type="ECO:0000313" key="1">
    <source>
        <dbReference type="EMBL" id="KAH6871516.1"/>
    </source>
</evidence>
<protein>
    <recommendedName>
        <fullName evidence="3">LysM domain-containing protein</fullName>
    </recommendedName>
</protein>
<organism evidence="1 2">
    <name type="scientific">Thelonectria olida</name>
    <dbReference type="NCBI Taxonomy" id="1576542"/>
    <lineage>
        <taxon>Eukaryota</taxon>
        <taxon>Fungi</taxon>
        <taxon>Dikarya</taxon>
        <taxon>Ascomycota</taxon>
        <taxon>Pezizomycotina</taxon>
        <taxon>Sordariomycetes</taxon>
        <taxon>Hypocreomycetidae</taxon>
        <taxon>Hypocreales</taxon>
        <taxon>Nectriaceae</taxon>
        <taxon>Thelonectria</taxon>
    </lineage>
</organism>
<accession>A0A9P8VRK1</accession>
<name>A0A9P8VRK1_9HYPO</name>
<proteinExistence type="predicted"/>
<keyword evidence="2" id="KW-1185">Reference proteome</keyword>
<gene>
    <name evidence="1" type="ORF">B0T10DRAFT_568302</name>
</gene>
<dbReference type="AlphaFoldDB" id="A0A9P8VRK1"/>
<dbReference type="OrthoDB" id="1193027at2759"/>
<dbReference type="EMBL" id="JAGPYM010000054">
    <property type="protein sequence ID" value="KAH6871516.1"/>
    <property type="molecule type" value="Genomic_DNA"/>
</dbReference>
<sequence length="109" mass="11727">MANGSLQGCGSYFNNDFGDLPCIVVANAFSVNVEQWVLWNPSVLKGGSYSADNCTAKNGTQYCAVFYDLSSIPNASTNASYLPVPTDATANATHQCYDCYYVYTGDTCE</sequence>
<evidence type="ECO:0008006" key="3">
    <source>
        <dbReference type="Google" id="ProtNLM"/>
    </source>
</evidence>
<reference evidence="1 2" key="1">
    <citation type="journal article" date="2021" name="Nat. Commun.">
        <title>Genetic determinants of endophytism in the Arabidopsis root mycobiome.</title>
        <authorList>
            <person name="Mesny F."/>
            <person name="Miyauchi S."/>
            <person name="Thiergart T."/>
            <person name="Pickel B."/>
            <person name="Atanasova L."/>
            <person name="Karlsson M."/>
            <person name="Huettel B."/>
            <person name="Barry K.W."/>
            <person name="Haridas S."/>
            <person name="Chen C."/>
            <person name="Bauer D."/>
            <person name="Andreopoulos W."/>
            <person name="Pangilinan J."/>
            <person name="LaButti K."/>
            <person name="Riley R."/>
            <person name="Lipzen A."/>
            <person name="Clum A."/>
            <person name="Drula E."/>
            <person name="Henrissat B."/>
            <person name="Kohler A."/>
            <person name="Grigoriev I.V."/>
            <person name="Martin F.M."/>
            <person name="Hacquard S."/>
        </authorList>
    </citation>
    <scope>NUCLEOTIDE SEQUENCE [LARGE SCALE GENOMIC DNA]</scope>
    <source>
        <strain evidence="1 2">MPI-CAGE-CH-0241</strain>
    </source>
</reference>